<protein>
    <recommendedName>
        <fullName evidence="5">Cell division protein ZapD</fullName>
    </recommendedName>
    <alternativeName>
        <fullName evidence="5">Z ring-associated protein D</fullName>
    </alternativeName>
</protein>
<dbReference type="Gene3D" id="1.10.3900.10">
    <property type="entry name" value="YacF-like"/>
    <property type="match status" value="1"/>
</dbReference>
<evidence type="ECO:0000256" key="3">
    <source>
        <dbReference type="ARBA" id="ARBA00023210"/>
    </source>
</evidence>
<dbReference type="NCBIfam" id="NF003656">
    <property type="entry name" value="PRK05287.1-4"/>
    <property type="match status" value="1"/>
</dbReference>
<organism evidence="6 7">
    <name type="scientific">Salinivibrio kushneri</name>
    <dbReference type="NCBI Taxonomy" id="1908198"/>
    <lineage>
        <taxon>Bacteria</taxon>
        <taxon>Pseudomonadati</taxon>
        <taxon>Pseudomonadota</taxon>
        <taxon>Gammaproteobacteria</taxon>
        <taxon>Vibrionales</taxon>
        <taxon>Vibrionaceae</taxon>
        <taxon>Salinivibrio</taxon>
    </lineage>
</organism>
<dbReference type="Pfam" id="PF07072">
    <property type="entry name" value="ZapD"/>
    <property type="match status" value="1"/>
</dbReference>
<evidence type="ECO:0000256" key="2">
    <source>
        <dbReference type="ARBA" id="ARBA00022618"/>
    </source>
</evidence>
<evidence type="ECO:0000256" key="5">
    <source>
        <dbReference type="HAMAP-Rule" id="MF_01092"/>
    </source>
</evidence>
<comment type="function">
    <text evidence="5">Cell division factor that enhances FtsZ-ring assembly. Directly interacts with FtsZ and promotes bundling of FtsZ protofilaments, with a reduction in FtsZ GTPase activity.</text>
</comment>
<proteinExistence type="inferred from homology"/>
<evidence type="ECO:0000256" key="4">
    <source>
        <dbReference type="ARBA" id="ARBA00023306"/>
    </source>
</evidence>
<dbReference type="SUPFAM" id="SSF160950">
    <property type="entry name" value="YacF-like"/>
    <property type="match status" value="1"/>
</dbReference>
<dbReference type="Proteomes" id="UP001164748">
    <property type="component" value="Chromosome"/>
</dbReference>
<keyword evidence="4 5" id="KW-0131">Cell cycle</keyword>
<comment type="similarity">
    <text evidence="5">Belongs to the ZapD family.</text>
</comment>
<dbReference type="AlphaFoldDB" id="A0AA47KLB6"/>
<dbReference type="PANTHER" id="PTHR39455:SF1">
    <property type="entry name" value="CELL DIVISION PROTEIN ZAPD"/>
    <property type="match status" value="1"/>
</dbReference>
<dbReference type="Gene3D" id="2.60.440.10">
    <property type="entry name" value="YacF-like domains"/>
    <property type="match status" value="1"/>
</dbReference>
<name>A0AA47KLB6_9GAMM</name>
<dbReference type="GO" id="GO:0032153">
    <property type="term" value="C:cell division site"/>
    <property type="evidence" value="ECO:0007669"/>
    <property type="project" value="TreeGrafter"/>
</dbReference>
<accession>A0AA47KLB6</accession>
<dbReference type="NCBIfam" id="NF003655">
    <property type="entry name" value="PRK05287.1-3"/>
    <property type="match status" value="1"/>
</dbReference>
<dbReference type="InterPro" id="IPR036268">
    <property type="entry name" value="ZapD_sf"/>
</dbReference>
<dbReference type="RefSeq" id="WP_269579288.1">
    <property type="nucleotide sequence ID" value="NZ_CP114588.1"/>
</dbReference>
<evidence type="ECO:0000313" key="6">
    <source>
        <dbReference type="EMBL" id="WBA09026.1"/>
    </source>
</evidence>
<evidence type="ECO:0000313" key="7">
    <source>
        <dbReference type="Proteomes" id="UP001164748"/>
    </source>
</evidence>
<comment type="subunit">
    <text evidence="5">Interacts with FtsZ.</text>
</comment>
<reference evidence="6" key="1">
    <citation type="submission" date="2022-09" db="EMBL/GenBank/DDBJ databases">
        <authorList>
            <person name="Li Z.-J."/>
        </authorList>
    </citation>
    <scope>NUCLEOTIDE SEQUENCE</scope>
    <source>
        <strain evidence="6">TGB11</strain>
    </source>
</reference>
<dbReference type="PANTHER" id="PTHR39455">
    <property type="entry name" value="CELL DIVISION PROTEIN ZAPD"/>
    <property type="match status" value="1"/>
</dbReference>
<dbReference type="InterPro" id="IPR027462">
    <property type="entry name" value="ZapD_C"/>
</dbReference>
<sequence length="246" mass="28204">MTSLTLYEHPLNEQVRIYLRLEYLLDQLDEVSGLSAPCHHIQFFRSLFDLLEILEQVQVKADLAKDLDKLKKKLKAWADVPQVDQTQLNQLLDQLGEHQRAVLQAKRFGQPLKEDRFLTSIKQRFSIPGGSCSFDLPNFHYWLHQPLAARQSAIQAWMETLAPLRHALAFWLQLTRESAHGGTATVQQGFYQQEADGACLIRLKISPDLGVYPLVSGHKNRFAIRFMPFDDDHEVADNMSVHISVC</sequence>
<dbReference type="GO" id="GO:0005737">
    <property type="term" value="C:cytoplasm"/>
    <property type="evidence" value="ECO:0007669"/>
    <property type="project" value="UniProtKB-SubCell"/>
</dbReference>
<comment type="subcellular location">
    <subcellularLocation>
        <location evidence="5">Cytoplasm</location>
    </subcellularLocation>
    <text evidence="5">Localizes to mid-cell in an FtsZ-dependent manner.</text>
</comment>
<dbReference type="EMBL" id="CP114588">
    <property type="protein sequence ID" value="WBA09026.1"/>
    <property type="molecule type" value="Genomic_DNA"/>
</dbReference>
<keyword evidence="1 5" id="KW-0963">Cytoplasm</keyword>
<dbReference type="GO" id="GO:0000917">
    <property type="term" value="P:division septum assembly"/>
    <property type="evidence" value="ECO:0007669"/>
    <property type="project" value="UniProtKB-KW"/>
</dbReference>
<gene>
    <name evidence="5 6" type="primary">zapD</name>
    <name evidence="6" type="ORF">N8M53_02020</name>
</gene>
<evidence type="ECO:0000256" key="1">
    <source>
        <dbReference type="ARBA" id="ARBA00022490"/>
    </source>
</evidence>
<keyword evidence="2 5" id="KW-0132">Cell division</keyword>
<keyword evidence="3 5" id="KW-0717">Septation</keyword>
<dbReference type="GO" id="GO:0043093">
    <property type="term" value="P:FtsZ-dependent cytokinesis"/>
    <property type="evidence" value="ECO:0007669"/>
    <property type="project" value="UniProtKB-UniRule"/>
</dbReference>
<dbReference type="InterPro" id="IPR009777">
    <property type="entry name" value="ZapD"/>
</dbReference>
<dbReference type="HAMAP" id="MF_01092">
    <property type="entry name" value="ZapD"/>
    <property type="match status" value="1"/>
</dbReference>